<dbReference type="EMBL" id="JAGVWC010000009">
    <property type="protein sequence ID" value="MBS3061384.1"/>
    <property type="molecule type" value="Genomic_DNA"/>
</dbReference>
<name>A0A8T4L4E7_9ARCH</name>
<comment type="similarity">
    <text evidence="1">Belongs to the NAD(P)-dependent epimerase/dehydratase family.</text>
</comment>
<organism evidence="3 4">
    <name type="scientific">Candidatus Iainarchaeum sp</name>
    <dbReference type="NCBI Taxonomy" id="3101447"/>
    <lineage>
        <taxon>Archaea</taxon>
        <taxon>Candidatus Iainarchaeota</taxon>
        <taxon>Candidatus Iainarchaeia</taxon>
        <taxon>Candidatus Iainarchaeales</taxon>
        <taxon>Candidatus Iainarchaeaceae</taxon>
        <taxon>Candidatus Iainarchaeum</taxon>
    </lineage>
</organism>
<feature type="domain" description="NAD-dependent epimerase/dehydratase" evidence="2">
    <location>
        <begin position="7"/>
        <end position="235"/>
    </location>
</feature>
<accession>A0A8T4L4E7</accession>
<dbReference type="InterPro" id="IPR001509">
    <property type="entry name" value="Epimerase_deHydtase"/>
</dbReference>
<protein>
    <submittedName>
        <fullName evidence="3">NAD-dependent epimerase/dehydratase family protein</fullName>
    </submittedName>
</protein>
<comment type="caution">
    <text evidence="3">The sequence shown here is derived from an EMBL/GenBank/DDBJ whole genome shotgun (WGS) entry which is preliminary data.</text>
</comment>
<proteinExistence type="inferred from homology"/>
<dbReference type="Proteomes" id="UP000675968">
    <property type="component" value="Unassembled WGS sequence"/>
</dbReference>
<gene>
    <name evidence="3" type="ORF">J4215_02265</name>
</gene>
<reference evidence="3" key="1">
    <citation type="submission" date="2021-03" db="EMBL/GenBank/DDBJ databases">
        <authorList>
            <person name="Jaffe A."/>
        </authorList>
    </citation>
    <scope>NUCLEOTIDE SEQUENCE</scope>
    <source>
        <strain evidence="3">RIFCSPLOWO2_01_FULL_AR10_48_17</strain>
    </source>
</reference>
<evidence type="ECO:0000259" key="2">
    <source>
        <dbReference type="Pfam" id="PF01370"/>
    </source>
</evidence>
<sequence>MSKIRKIIVTGSSGMIGTALCERLISEKIDFIGVDKVHNQWSKAIDKKTVIVDLTKSAQLEKISSKADLCVHLAANAYVFPSVQNPQLAVDNVLSTLNTLEFCRKNKISRLIFASSREVYGNTPQMIHDESDVSLENTESPYAASKISGESFVVSYQKCFGIDYEIFRFSNVYGKFDTSERFIPIVLRKSRQNEPITIFGKEKSLAFTYIDDAIEGIMGGIKNFETAKNEAYNLAFPQAVSLLEVAKKICQKNHSECAITVSSIRPGEVEKFEPRIVKAQRLIGFSPRFSIDEGLEKTIAWYNHNVFLK</sequence>
<dbReference type="InterPro" id="IPR036291">
    <property type="entry name" value="NAD(P)-bd_dom_sf"/>
</dbReference>
<evidence type="ECO:0000256" key="1">
    <source>
        <dbReference type="ARBA" id="ARBA00007637"/>
    </source>
</evidence>
<evidence type="ECO:0000313" key="3">
    <source>
        <dbReference type="EMBL" id="MBS3061384.1"/>
    </source>
</evidence>
<evidence type="ECO:0000313" key="4">
    <source>
        <dbReference type="Proteomes" id="UP000675968"/>
    </source>
</evidence>
<dbReference type="PANTHER" id="PTHR43000">
    <property type="entry name" value="DTDP-D-GLUCOSE 4,6-DEHYDRATASE-RELATED"/>
    <property type="match status" value="1"/>
</dbReference>
<dbReference type="SUPFAM" id="SSF51735">
    <property type="entry name" value="NAD(P)-binding Rossmann-fold domains"/>
    <property type="match status" value="1"/>
</dbReference>
<dbReference type="Gene3D" id="3.40.50.720">
    <property type="entry name" value="NAD(P)-binding Rossmann-like Domain"/>
    <property type="match status" value="1"/>
</dbReference>
<dbReference type="AlphaFoldDB" id="A0A8T4L4E7"/>
<reference evidence="3" key="2">
    <citation type="submission" date="2021-05" db="EMBL/GenBank/DDBJ databases">
        <title>Protein family content uncovers lineage relationships and bacterial pathway maintenance mechanisms in DPANN archaea.</title>
        <authorList>
            <person name="Castelle C.J."/>
            <person name="Meheust R."/>
            <person name="Jaffe A.L."/>
            <person name="Seitz K."/>
            <person name="Gong X."/>
            <person name="Baker B.J."/>
            <person name="Banfield J.F."/>
        </authorList>
    </citation>
    <scope>NUCLEOTIDE SEQUENCE</scope>
    <source>
        <strain evidence="3">RIFCSPLOWO2_01_FULL_AR10_48_17</strain>
    </source>
</reference>
<dbReference type="Pfam" id="PF01370">
    <property type="entry name" value="Epimerase"/>
    <property type="match status" value="1"/>
</dbReference>